<reference evidence="1 2" key="1">
    <citation type="submission" date="2010-04" db="EMBL/GenBank/DDBJ databases">
        <title>The genome of Herbaspirillum seropedicae SmR1, an endophytic, nitrogen-fixing, plant-growth promoting beta-Proteobacteria.</title>
        <authorList>
            <person name="Pedrosa F.O."/>
            <person name="Monteiro R.A."/>
            <person name="Wassem R."/>
            <person name="Cruz L.M."/>
            <person name="Ayub R.A."/>
            <person name="Colauto N.B."/>
            <person name="Fernandez M.A."/>
            <person name="Fungaro M.H.P."/>
            <person name="Grisard E.C."/>
            <person name="Hungria M."/>
            <person name="Madeira H.M.F."/>
            <person name="Nodari R.O."/>
            <person name="Osaku C.A."/>
            <person name="Petzl-Erler M.L."/>
            <person name="Terenzi H."/>
            <person name="Vieira L.G.E."/>
            <person name="Almeida M.I.M."/>
            <person name="Alves L.R."/>
            <person name="Arantes O.M.N."/>
            <person name="Balsanelli E."/>
            <person name="Barcellos F.G."/>
            <person name="Baura V.A."/>
            <person name="Binde D.R."/>
            <person name="Campo R.J."/>
            <person name="Chubatsu L.S."/>
            <person name="Chueire L.M.O."/>
            <person name="Ciferri R.R."/>
            <person name="Correa L.C."/>
            <person name="da Conceicao Silva J.L."/>
            <person name="Dabul A.N.G."/>
            <person name="Dambros B.P."/>
            <person name="Faoro H."/>
            <person name="Favetti A."/>
            <person name="Friedermann G."/>
            <person name="Furlaneto M.C."/>
            <person name="Gasques L.S."/>
            <person name="Gimenes C.C.T."/>
            <person name="Gioppo N.M.R."/>
            <person name="Glienke-Blanco C."/>
            <person name="Godoy L.P."/>
            <person name="Guerra M.P."/>
            <person name="Karp S."/>
            <person name="Kava-Cordeiro V."/>
            <person name="Margarido V.P."/>
            <person name="Mathioni S.M."/>
            <person name="Menck-Soares M.A."/>
            <person name="Murace N.K."/>
            <person name="Nicolas M.F."/>
            <person name="Oliveira C.E.C."/>
            <person name="Pagnan N.A.B."/>
            <person name="Pamphile J.A."/>
            <person name="Patussi E.V."/>
            <person name="Pereira L.F.P."/>
            <person name="Pereira-Ferrari L."/>
            <person name="Pinto F.G.S."/>
            <person name="Precoma C."/>
            <person name="Prioli A.J."/>
            <person name="Prioli S.M.A.P."/>
            <person name="Raittz R.T."/>
            <person name="Ramos H.J.O."/>
            <person name="Ribeiro E.M.S.F."/>
            <person name="Rigo L.U."/>
            <person name="Rocha C.L.M.S.C."/>
            <person name="Rocha S.N."/>
            <person name="Santos K."/>
            <person name="Satori D."/>
            <person name="Silva A.G."/>
            <person name="Simao R.C.G."/>
            <person name="Soares M.A.M."/>
            <person name="Souza E.M."/>
            <person name="Steffens M.B.R."/>
            <person name="Steindel M."/>
            <person name="Tadra-Sfeir M.Z."/>
            <person name="Takahashi E.K."/>
            <person name="Torres R.A."/>
            <person name="Valle J.S."/>
            <person name="Vernal J.I."/>
            <person name="Vilas-Boas L.A."/>
            <person name="Watanabe M.A.E."/>
            <person name="Weiss V.A."/>
            <person name="Yates M.A."/>
            <person name="Souza E.M."/>
        </authorList>
    </citation>
    <scope>NUCLEOTIDE SEQUENCE [LARGE SCALE GENOMIC DNA]</scope>
    <source>
        <strain evidence="1 2">SmR1</strain>
    </source>
</reference>
<gene>
    <name evidence="1" type="ordered locus">Hsero_0770</name>
</gene>
<dbReference type="RefSeq" id="WP_013232806.1">
    <property type="nucleotide sequence ID" value="NC_014323.1"/>
</dbReference>
<proteinExistence type="predicted"/>
<evidence type="ECO:0000313" key="2">
    <source>
        <dbReference type="Proteomes" id="UP000000329"/>
    </source>
</evidence>
<dbReference type="GeneID" id="29392131"/>
<dbReference type="KEGG" id="hse:Hsero_0770"/>
<evidence type="ECO:0000313" key="1">
    <source>
        <dbReference type="EMBL" id="ADJ62289.1"/>
    </source>
</evidence>
<keyword evidence="2" id="KW-1185">Reference proteome</keyword>
<accession>D8IZG9</accession>
<sequence length="229" mass="25732">MRTTNIADQDQTLPLWGLVRLTGSELPGDDSHVTFYLRTAEESGVLAFASALDAEIYRQHLLSCGLSGWQRAPLEQIDLERVLSGRPEHQRRLMLALGFSASDTQALLQDDQQLLITPLLPLPINMRHTLHGMSRLDIEQDVFDFVEQWWSRVGGDHYGHLMRITAGWSDSRLAQSAHHALDRAAFANLRCLREQWGSTGCGDECAVFSPDTNAWRFSNLSGARVRALH</sequence>
<dbReference type="HOGENOM" id="CLU_1208441_0_0_4"/>
<dbReference type="EMBL" id="CP002039">
    <property type="protein sequence ID" value="ADJ62289.1"/>
    <property type="molecule type" value="Genomic_DNA"/>
</dbReference>
<dbReference type="AlphaFoldDB" id="D8IZG9"/>
<organism evidence="1 2">
    <name type="scientific">Herbaspirillum seropedicae (strain SmR1)</name>
    <dbReference type="NCBI Taxonomy" id="757424"/>
    <lineage>
        <taxon>Bacteria</taxon>
        <taxon>Pseudomonadati</taxon>
        <taxon>Pseudomonadota</taxon>
        <taxon>Betaproteobacteria</taxon>
        <taxon>Burkholderiales</taxon>
        <taxon>Oxalobacteraceae</taxon>
        <taxon>Herbaspirillum</taxon>
    </lineage>
</organism>
<name>D8IZG9_HERSS</name>
<dbReference type="Proteomes" id="UP000000329">
    <property type="component" value="Chromosome"/>
</dbReference>
<dbReference type="OrthoDB" id="8718234at2"/>
<protein>
    <submittedName>
        <fullName evidence="1">Uncharacterized protein</fullName>
    </submittedName>
</protein>